<keyword evidence="2" id="KW-1185">Reference proteome</keyword>
<dbReference type="SUPFAM" id="SSF50199">
    <property type="entry name" value="Staphylococcal nuclease"/>
    <property type="match status" value="1"/>
</dbReference>
<comment type="caution">
    <text evidence="1">The sequence shown here is derived from an EMBL/GenBank/DDBJ whole genome shotgun (WGS) entry which is preliminary data.</text>
</comment>
<protein>
    <submittedName>
        <fullName evidence="1">Uncharacterized protein</fullName>
    </submittedName>
</protein>
<dbReference type="Proteomes" id="UP001152795">
    <property type="component" value="Unassembled WGS sequence"/>
</dbReference>
<evidence type="ECO:0000313" key="1">
    <source>
        <dbReference type="EMBL" id="CAB4002153.1"/>
    </source>
</evidence>
<sequence>MNPALYQAEKQQLKLKNNSVPRFTLKGKQKYAKVVSVYDGDTCDLVFYEDEHHIQTDKPVRYKCRMLGYDAPELEEKPSGELARGYLTYLCTGGNANTYNAEDENLRTERRVQRKLDNNKDSLVYAVFGGPGKYGRQLVTLYQTSHDPPTNPTINTMMAQYINTLP</sequence>
<dbReference type="InterPro" id="IPR035437">
    <property type="entry name" value="SNase_OB-fold_sf"/>
</dbReference>
<dbReference type="OrthoDB" id="430293at2759"/>
<accession>A0A6S7HG12</accession>
<evidence type="ECO:0000313" key="2">
    <source>
        <dbReference type="Proteomes" id="UP001152795"/>
    </source>
</evidence>
<organism evidence="1 2">
    <name type="scientific">Paramuricea clavata</name>
    <name type="common">Red gorgonian</name>
    <name type="synonym">Violescent sea-whip</name>
    <dbReference type="NCBI Taxonomy" id="317549"/>
    <lineage>
        <taxon>Eukaryota</taxon>
        <taxon>Metazoa</taxon>
        <taxon>Cnidaria</taxon>
        <taxon>Anthozoa</taxon>
        <taxon>Octocorallia</taxon>
        <taxon>Malacalcyonacea</taxon>
        <taxon>Plexauridae</taxon>
        <taxon>Paramuricea</taxon>
    </lineage>
</organism>
<dbReference type="Gene3D" id="2.40.50.90">
    <property type="match status" value="1"/>
</dbReference>
<proteinExistence type="predicted"/>
<reference evidence="1" key="1">
    <citation type="submission" date="2020-04" db="EMBL/GenBank/DDBJ databases">
        <authorList>
            <person name="Alioto T."/>
            <person name="Alioto T."/>
            <person name="Gomez Garrido J."/>
        </authorList>
    </citation>
    <scope>NUCLEOTIDE SEQUENCE</scope>
    <source>
        <strain evidence="1">A484AB</strain>
    </source>
</reference>
<name>A0A6S7HG12_PARCT</name>
<dbReference type="EMBL" id="CACRXK020004271">
    <property type="protein sequence ID" value="CAB4002153.1"/>
    <property type="molecule type" value="Genomic_DNA"/>
</dbReference>
<gene>
    <name evidence="1" type="ORF">PACLA_8A084765</name>
</gene>
<dbReference type="AlphaFoldDB" id="A0A6S7HG12"/>